<evidence type="ECO:0000313" key="9">
    <source>
        <dbReference type="Proteomes" id="UP000051952"/>
    </source>
</evidence>
<feature type="region of interest" description="Disordered" evidence="5">
    <location>
        <begin position="1"/>
        <end position="21"/>
    </location>
</feature>
<feature type="transmembrane region" description="Helical" evidence="6">
    <location>
        <begin position="612"/>
        <end position="628"/>
    </location>
</feature>
<name>A0A0S4IUH4_BODSA</name>
<accession>A0A0S4IUH4</accession>
<reference evidence="9" key="1">
    <citation type="submission" date="2015-09" db="EMBL/GenBank/DDBJ databases">
        <authorList>
            <consortium name="Pathogen Informatics"/>
        </authorList>
    </citation>
    <scope>NUCLEOTIDE SEQUENCE [LARGE SCALE GENOMIC DNA]</scope>
    <source>
        <strain evidence="9">Lake Konstanz</strain>
    </source>
</reference>
<evidence type="ECO:0000256" key="6">
    <source>
        <dbReference type="SAM" id="Phobius"/>
    </source>
</evidence>
<feature type="transmembrane region" description="Helical" evidence="6">
    <location>
        <begin position="500"/>
        <end position="520"/>
    </location>
</feature>
<dbReference type="Pfam" id="PF00999">
    <property type="entry name" value="Na_H_Exchanger"/>
    <property type="match status" value="1"/>
</dbReference>
<evidence type="ECO:0000313" key="8">
    <source>
        <dbReference type="EMBL" id="CUF91800.1"/>
    </source>
</evidence>
<dbReference type="GO" id="GO:0016020">
    <property type="term" value="C:membrane"/>
    <property type="evidence" value="ECO:0007669"/>
    <property type="project" value="UniProtKB-SubCell"/>
</dbReference>
<keyword evidence="4 6" id="KW-0472">Membrane</keyword>
<proteinExistence type="predicted"/>
<comment type="subcellular location">
    <subcellularLocation>
        <location evidence="1">Membrane</location>
        <topology evidence="1">Multi-pass membrane protein</topology>
    </subcellularLocation>
</comment>
<keyword evidence="2 6" id="KW-0812">Transmembrane</keyword>
<feature type="transmembrane region" description="Helical" evidence="6">
    <location>
        <begin position="435"/>
        <end position="453"/>
    </location>
</feature>
<feature type="transmembrane region" description="Helical" evidence="6">
    <location>
        <begin position="289"/>
        <end position="310"/>
    </location>
</feature>
<feature type="transmembrane region" description="Helical" evidence="6">
    <location>
        <begin position="316"/>
        <end position="338"/>
    </location>
</feature>
<organism evidence="8 9">
    <name type="scientific">Bodo saltans</name>
    <name type="common">Flagellated protozoan</name>
    <dbReference type="NCBI Taxonomy" id="75058"/>
    <lineage>
        <taxon>Eukaryota</taxon>
        <taxon>Discoba</taxon>
        <taxon>Euglenozoa</taxon>
        <taxon>Kinetoplastea</taxon>
        <taxon>Metakinetoplastina</taxon>
        <taxon>Eubodonida</taxon>
        <taxon>Bodonidae</taxon>
        <taxon>Bodo</taxon>
    </lineage>
</organism>
<protein>
    <submittedName>
        <fullName evidence="8">Transmembrane protein, putative</fullName>
    </submittedName>
</protein>
<dbReference type="Proteomes" id="UP000051952">
    <property type="component" value="Unassembled WGS sequence"/>
</dbReference>
<evidence type="ECO:0000256" key="4">
    <source>
        <dbReference type="ARBA" id="ARBA00023136"/>
    </source>
</evidence>
<feature type="transmembrane region" description="Helical" evidence="6">
    <location>
        <begin position="394"/>
        <end position="415"/>
    </location>
</feature>
<dbReference type="EMBL" id="CYKH01000449">
    <property type="protein sequence ID" value="CUF91800.1"/>
    <property type="molecule type" value="Genomic_DNA"/>
</dbReference>
<evidence type="ECO:0000259" key="7">
    <source>
        <dbReference type="Pfam" id="PF00999"/>
    </source>
</evidence>
<feature type="transmembrane region" description="Helical" evidence="6">
    <location>
        <begin position="200"/>
        <end position="220"/>
    </location>
</feature>
<keyword evidence="3 6" id="KW-1133">Transmembrane helix</keyword>
<evidence type="ECO:0000256" key="5">
    <source>
        <dbReference type="SAM" id="MobiDB-lite"/>
    </source>
</evidence>
<gene>
    <name evidence="8" type="ORF">BSAL_67170</name>
</gene>
<feature type="transmembrane region" description="Helical" evidence="6">
    <location>
        <begin position="459"/>
        <end position="479"/>
    </location>
</feature>
<dbReference type="GO" id="GO:1902600">
    <property type="term" value="P:proton transmembrane transport"/>
    <property type="evidence" value="ECO:0007669"/>
    <property type="project" value="InterPro"/>
</dbReference>
<dbReference type="PANTHER" id="PTHR31102">
    <property type="match status" value="1"/>
</dbReference>
<dbReference type="InterPro" id="IPR006153">
    <property type="entry name" value="Cation/H_exchanger_TM"/>
</dbReference>
<dbReference type="VEuPathDB" id="TriTrypDB:BSAL_76430"/>
<feature type="transmembrane region" description="Helical" evidence="6">
    <location>
        <begin position="532"/>
        <end position="550"/>
    </location>
</feature>
<keyword evidence="9" id="KW-1185">Reference proteome</keyword>
<feature type="transmembrane region" description="Helical" evidence="6">
    <location>
        <begin position="227"/>
        <end position="246"/>
    </location>
</feature>
<feature type="transmembrane region" description="Helical" evidence="6">
    <location>
        <begin position="634"/>
        <end position="659"/>
    </location>
</feature>
<sequence>MSAFEEDPNNSAEPHCKRDDNETIEMNEPIQHLDNGESRDVSALIRNPTTTSPIKIIEVTTMTKQDSAAVSANKDSFATALVRSFSEIPQHLHSMVKRLHKLNSEDLVAIYEHTNMMTLKHVFGAYDSSAWYVPDVTVANVTEPQWGWKADLARGGAVVTIFGRIIRLNLAWWTFLAALLVLGWYTLYNILGSKLMTRGGYVWDPVVAIIVASVVGGTVCRFFQMPALLGILWVGIMWHNIPYVGYLTSGIYSDVTTIVQRFGLTVVLLRAGFSLSISIMRPHLLESALLCTIPFSCEAITHAFIANALFHYNSYTWAFLEGCMCAIVSPAIIAVEIIKLQESGLGQGEGSLSLMLSGVSVEVCAGVWATSFIIELLFSTGSIAKSIVLGPVQLIVGAIIGIFVGWMFYRLVALLKAISPRTKTGDIHPKQARKVMKLAYAFMLTMGCGFVFFGNNHDLAGGGAVATVAFAGTIAQLWPAQNATKTQQEERKYMAKCLSLTWDFVAMPALFAIVGTTIGVKDIFNSDFTPKMIGITAAAVAARMIATYAIQWRRPYDWKQKLLVCGGYAGKATAQASLAPLALMKVNALIAASGMTDELQEKQRIAQLVKQAAQFFIICSVPLCTLTINFHFVFFFFCFALFVFFAVCSLVFPVVFVVWPSRFKPAVKRIDNYEAIQSLMVLFFVFFVFTSKK</sequence>
<feature type="transmembrane region" description="Helical" evidence="6">
    <location>
        <begin position="258"/>
        <end position="277"/>
    </location>
</feature>
<dbReference type="OrthoDB" id="423807at2759"/>
<dbReference type="PANTHER" id="PTHR31102:SF1">
    <property type="entry name" value="CATION_H+ EXCHANGER DOMAIN-CONTAINING PROTEIN"/>
    <property type="match status" value="1"/>
</dbReference>
<dbReference type="InterPro" id="IPR051843">
    <property type="entry name" value="CPA1_transporter"/>
</dbReference>
<evidence type="ECO:0000256" key="2">
    <source>
        <dbReference type="ARBA" id="ARBA00022692"/>
    </source>
</evidence>
<feature type="transmembrane region" description="Helical" evidence="6">
    <location>
        <begin position="170"/>
        <end position="188"/>
    </location>
</feature>
<feature type="transmembrane region" description="Helical" evidence="6">
    <location>
        <begin position="671"/>
        <end position="689"/>
    </location>
</feature>
<dbReference type="GO" id="GO:0015297">
    <property type="term" value="F:antiporter activity"/>
    <property type="evidence" value="ECO:0007669"/>
    <property type="project" value="InterPro"/>
</dbReference>
<evidence type="ECO:0000256" key="3">
    <source>
        <dbReference type="ARBA" id="ARBA00022989"/>
    </source>
</evidence>
<feature type="non-terminal residue" evidence="8">
    <location>
        <position position="693"/>
    </location>
</feature>
<dbReference type="AlphaFoldDB" id="A0A0S4IUH4"/>
<feature type="transmembrane region" description="Helical" evidence="6">
    <location>
        <begin position="350"/>
        <end position="374"/>
    </location>
</feature>
<feature type="domain" description="Cation/H+ exchanger transmembrane" evidence="7">
    <location>
        <begin position="211"/>
        <end position="607"/>
    </location>
</feature>
<evidence type="ECO:0000256" key="1">
    <source>
        <dbReference type="ARBA" id="ARBA00004141"/>
    </source>
</evidence>